<accession>A0ACC0U1D8</accession>
<keyword evidence="2" id="KW-1185">Reference proteome</keyword>
<proteinExistence type="predicted"/>
<protein>
    <submittedName>
        <fullName evidence="1">Amino acid permease</fullName>
    </submittedName>
</protein>
<dbReference type="EMBL" id="JAGFNK010000245">
    <property type="protein sequence ID" value="KAI9455852.1"/>
    <property type="molecule type" value="Genomic_DNA"/>
</dbReference>
<reference evidence="1" key="1">
    <citation type="submission" date="2021-03" db="EMBL/GenBank/DDBJ databases">
        <title>Evolutionary priming and transition to the ectomycorrhizal habit in an iconic lineage of mushroom-forming fungi: is preadaptation a requirement?</title>
        <authorList>
            <consortium name="DOE Joint Genome Institute"/>
            <person name="Looney B.P."/>
            <person name="Miyauchi S."/>
            <person name="Morin E."/>
            <person name="Drula E."/>
            <person name="Courty P.E."/>
            <person name="Chicoki N."/>
            <person name="Fauchery L."/>
            <person name="Kohler A."/>
            <person name="Kuo A."/>
            <person name="LaButti K."/>
            <person name="Pangilinan J."/>
            <person name="Lipzen A."/>
            <person name="Riley R."/>
            <person name="Andreopoulos W."/>
            <person name="He G."/>
            <person name="Johnson J."/>
            <person name="Barry K.W."/>
            <person name="Grigoriev I.V."/>
            <person name="Nagy L."/>
            <person name="Hibbett D."/>
            <person name="Henrissat B."/>
            <person name="Matheny P.B."/>
            <person name="Labbe J."/>
            <person name="Martin A.F."/>
        </authorList>
    </citation>
    <scope>NUCLEOTIDE SEQUENCE</scope>
    <source>
        <strain evidence="1">BPL698</strain>
    </source>
</reference>
<gene>
    <name evidence="1" type="ORF">F5148DRAFT_1225316</name>
</gene>
<evidence type="ECO:0000313" key="2">
    <source>
        <dbReference type="Proteomes" id="UP001207468"/>
    </source>
</evidence>
<organism evidence="1 2">
    <name type="scientific">Russula earlei</name>
    <dbReference type="NCBI Taxonomy" id="71964"/>
    <lineage>
        <taxon>Eukaryota</taxon>
        <taxon>Fungi</taxon>
        <taxon>Dikarya</taxon>
        <taxon>Basidiomycota</taxon>
        <taxon>Agaricomycotina</taxon>
        <taxon>Agaricomycetes</taxon>
        <taxon>Russulales</taxon>
        <taxon>Russulaceae</taxon>
        <taxon>Russula</taxon>
    </lineage>
</organism>
<comment type="caution">
    <text evidence="1">The sequence shown here is derived from an EMBL/GenBank/DDBJ whole genome shotgun (WGS) entry which is preliminary data.</text>
</comment>
<evidence type="ECO:0000313" key="1">
    <source>
        <dbReference type="EMBL" id="KAI9455852.1"/>
    </source>
</evidence>
<name>A0ACC0U1D8_9AGAM</name>
<dbReference type="Proteomes" id="UP001207468">
    <property type="component" value="Unassembled WGS sequence"/>
</dbReference>
<sequence length="565" mass="61524">MSSGDRESRIKASGSDIVTDKEAVYLESGNEPQSHALQRQLKNRHVAMISIGGVIGTGLFLSSANSLRRGGPVGLLLGYIVVGTICYSVMISLGEMVSYLPIPGGHIKLAERFVDPAFSFTMGWNYWYNWTIVLPAELSAAAVLIDFWDKDTKLNSAWVTICLVVVVAINFMGAGAYGEAEFIFASIKVITITGLIILGIILDLGGGPDHDRLGFRYWKNPGPFVQFYGIPGAEGRFLGFWMVLTQAAFSFIGTEIVAIAAGEAKNPRRNLPKAIRRVYIRILLFYIGGVTIIGLLVPSNDPGLVLGGGTAAASPFVIAIKRSGIKALPGIINACLLTSAWSAASSDLYTSSRALYGLAISGNAPSIFKMTLRNGLPVAALVVSSSFALLAYMGVHAGSGKVFNWFANMTAIAGLLTWFGIAYTYIRFHAGMKAQGIDRKSLPFSSPLQPYAAWYAAIACIIVCLFSGWSVFLRGNWATADFVTNYLPLAMFPILYLGARFWTRVPHVRPEEMDFYTGLAEIEASTYDEPPPKNKLEAFWQWLVSDRVEGFRMRPLIALPIDVRT</sequence>